<feature type="region of interest" description="Disordered" evidence="1">
    <location>
        <begin position="113"/>
        <end position="158"/>
    </location>
</feature>
<dbReference type="KEGG" id="bcom:BAUCODRAFT_149666"/>
<dbReference type="EMBL" id="KB445558">
    <property type="protein sequence ID" value="EMC94527.1"/>
    <property type="molecule type" value="Genomic_DNA"/>
</dbReference>
<feature type="region of interest" description="Disordered" evidence="1">
    <location>
        <begin position="1"/>
        <end position="20"/>
    </location>
</feature>
<evidence type="ECO:0000256" key="1">
    <source>
        <dbReference type="SAM" id="MobiDB-lite"/>
    </source>
</evidence>
<organism evidence="2 3">
    <name type="scientific">Baudoinia panamericana (strain UAMH 10762)</name>
    <name type="common">Angels' share fungus</name>
    <name type="synonym">Baudoinia compniacensis (strain UAMH 10762)</name>
    <dbReference type="NCBI Taxonomy" id="717646"/>
    <lineage>
        <taxon>Eukaryota</taxon>
        <taxon>Fungi</taxon>
        <taxon>Dikarya</taxon>
        <taxon>Ascomycota</taxon>
        <taxon>Pezizomycotina</taxon>
        <taxon>Dothideomycetes</taxon>
        <taxon>Dothideomycetidae</taxon>
        <taxon>Mycosphaerellales</taxon>
        <taxon>Teratosphaeriaceae</taxon>
        <taxon>Baudoinia</taxon>
    </lineage>
</organism>
<dbReference type="eggNOG" id="ENOG502T7WF">
    <property type="taxonomic scope" value="Eukaryota"/>
</dbReference>
<dbReference type="OrthoDB" id="5238363at2759"/>
<accession>M2LJY7</accession>
<protein>
    <submittedName>
        <fullName evidence="2">Uncharacterized protein</fullName>
    </submittedName>
</protein>
<feature type="compositionally biased region" description="Basic and acidic residues" evidence="1">
    <location>
        <begin position="113"/>
        <end position="125"/>
    </location>
</feature>
<dbReference type="RefSeq" id="XP_007678358.1">
    <property type="nucleotide sequence ID" value="XM_007680168.1"/>
</dbReference>
<reference evidence="2 3" key="1">
    <citation type="journal article" date="2012" name="PLoS Pathog.">
        <title>Diverse lifestyles and strategies of plant pathogenesis encoded in the genomes of eighteen Dothideomycetes fungi.</title>
        <authorList>
            <person name="Ohm R.A."/>
            <person name="Feau N."/>
            <person name="Henrissat B."/>
            <person name="Schoch C.L."/>
            <person name="Horwitz B.A."/>
            <person name="Barry K.W."/>
            <person name="Condon B.J."/>
            <person name="Copeland A.C."/>
            <person name="Dhillon B."/>
            <person name="Glaser F."/>
            <person name="Hesse C.N."/>
            <person name="Kosti I."/>
            <person name="LaButti K."/>
            <person name="Lindquist E.A."/>
            <person name="Lucas S."/>
            <person name="Salamov A.A."/>
            <person name="Bradshaw R.E."/>
            <person name="Ciuffetti L."/>
            <person name="Hamelin R.C."/>
            <person name="Kema G.H.J."/>
            <person name="Lawrence C."/>
            <person name="Scott J.A."/>
            <person name="Spatafora J.W."/>
            <person name="Turgeon B.G."/>
            <person name="de Wit P.J.G.M."/>
            <person name="Zhong S."/>
            <person name="Goodwin S.B."/>
            <person name="Grigoriev I.V."/>
        </authorList>
    </citation>
    <scope>NUCLEOTIDE SEQUENCE [LARGE SCALE GENOMIC DNA]</scope>
    <source>
        <strain evidence="2 3">UAMH 10762</strain>
    </source>
</reference>
<dbReference type="GeneID" id="19108984"/>
<dbReference type="OMA" id="CTTHTIT"/>
<evidence type="ECO:0000313" key="2">
    <source>
        <dbReference type="EMBL" id="EMC94527.1"/>
    </source>
</evidence>
<sequence>MSRATSVASKVAKESATPTADRSKQQYLRFVYEPFPKPINCTTHTITKDIAAEPWHPLHIRIQRKLADFDPKRLHWRVVCPSDVSKKSFIRHWAAKRVRFAVAARLDDLSGTRVDNEQNNRDSSNESKLSTASGRDPDTRGGGDAALRTMNPSRAGQRNGDLTGALLIILPKDPKLALTADGQEIERSVTHMLRQVQAKWMQVSRRAR</sequence>
<dbReference type="Proteomes" id="UP000011761">
    <property type="component" value="Unassembled WGS sequence"/>
</dbReference>
<gene>
    <name evidence="2" type="ORF">BAUCODRAFT_149666</name>
</gene>
<dbReference type="HOGENOM" id="CLU_1320664_0_0_1"/>
<proteinExistence type="predicted"/>
<name>M2LJY7_BAUPA</name>
<evidence type="ECO:0000313" key="3">
    <source>
        <dbReference type="Proteomes" id="UP000011761"/>
    </source>
</evidence>
<dbReference type="AlphaFoldDB" id="M2LJY7"/>
<keyword evidence="3" id="KW-1185">Reference proteome</keyword>